<gene>
    <name evidence="1" type="ORF">ACFOGJ_17715</name>
</gene>
<keyword evidence="2" id="KW-1185">Reference proteome</keyword>
<name>A0ABV7L359_9PROT</name>
<dbReference type="PROSITE" id="PS51318">
    <property type="entry name" value="TAT"/>
    <property type="match status" value="1"/>
</dbReference>
<accession>A0ABV7L359</accession>
<dbReference type="InterPro" id="IPR021889">
    <property type="entry name" value="DUF3500"/>
</dbReference>
<dbReference type="InterPro" id="IPR006311">
    <property type="entry name" value="TAT_signal"/>
</dbReference>
<proteinExistence type="predicted"/>
<comment type="caution">
    <text evidence="1">The sequence shown here is derived from an EMBL/GenBank/DDBJ whole genome shotgun (WGS) entry which is preliminary data.</text>
</comment>
<dbReference type="RefSeq" id="WP_379902966.1">
    <property type="nucleotide sequence ID" value="NZ_JBHRTR010000031.1"/>
</dbReference>
<reference evidence="2" key="1">
    <citation type="journal article" date="2019" name="Int. J. Syst. Evol. Microbiol.">
        <title>The Global Catalogue of Microorganisms (GCM) 10K type strain sequencing project: providing services to taxonomists for standard genome sequencing and annotation.</title>
        <authorList>
            <consortium name="The Broad Institute Genomics Platform"/>
            <consortium name="The Broad Institute Genome Sequencing Center for Infectious Disease"/>
            <person name="Wu L."/>
            <person name="Ma J."/>
        </authorList>
    </citation>
    <scope>NUCLEOTIDE SEQUENCE [LARGE SCALE GENOMIC DNA]</scope>
    <source>
        <strain evidence="2">KCTC 42964</strain>
    </source>
</reference>
<dbReference type="Proteomes" id="UP001595528">
    <property type="component" value="Unassembled WGS sequence"/>
</dbReference>
<sequence>MGRRHGHDRRQALRLGAGALLGAGAGAVMRPGAGGAVAIAADSAVAVTERARAFLALLPDGQARKALLPFDDDGRRDWHYTPRRRPGVTLEEMPATARTALWDLLGTVLSATGLERTRDVIRTEAALAAITGNVSFRNPENYALVVFGAPQQRMPWGWRFEGHHLSLNVTLVPGDRTTGDPPAIAVTPAFFGANPATVPAGHSHAGLRALGAEQDIAWDLAGSLTAAQRDMVLLQPRTFGDILTGPGREDSLKAPAGLAFDRLSETQQGLMLALVDSYLAAMRPEIAAAQRAAMRDAGLARLHFAWAGALQPGRPHYFRLHGPTAVIEFDNSQNDANHVHSVWHRPGHDFGGDLLAGHYAGDRH</sequence>
<evidence type="ECO:0000313" key="1">
    <source>
        <dbReference type="EMBL" id="MFC3229088.1"/>
    </source>
</evidence>
<dbReference type="PANTHER" id="PTHR37489:SF1">
    <property type="entry name" value="DUF3500 DOMAIN-CONTAINING PROTEIN"/>
    <property type="match status" value="1"/>
</dbReference>
<dbReference type="Pfam" id="PF12006">
    <property type="entry name" value="DUF3500"/>
    <property type="match status" value="1"/>
</dbReference>
<protein>
    <submittedName>
        <fullName evidence="1">DUF3500 domain-containing protein</fullName>
    </submittedName>
</protein>
<organism evidence="1 2">
    <name type="scientific">Marinibaculum pumilum</name>
    <dbReference type="NCBI Taxonomy" id="1766165"/>
    <lineage>
        <taxon>Bacteria</taxon>
        <taxon>Pseudomonadati</taxon>
        <taxon>Pseudomonadota</taxon>
        <taxon>Alphaproteobacteria</taxon>
        <taxon>Rhodospirillales</taxon>
        <taxon>Rhodospirillaceae</taxon>
        <taxon>Marinibaculum</taxon>
    </lineage>
</organism>
<dbReference type="PANTHER" id="PTHR37489">
    <property type="entry name" value="DUF3500 DOMAIN-CONTAINING PROTEIN"/>
    <property type="match status" value="1"/>
</dbReference>
<evidence type="ECO:0000313" key="2">
    <source>
        <dbReference type="Proteomes" id="UP001595528"/>
    </source>
</evidence>
<dbReference type="EMBL" id="JBHRTR010000031">
    <property type="protein sequence ID" value="MFC3229088.1"/>
    <property type="molecule type" value="Genomic_DNA"/>
</dbReference>